<feature type="compositionally biased region" description="Low complexity" evidence="5">
    <location>
        <begin position="70"/>
        <end position="87"/>
    </location>
</feature>
<name>A0A9P1DJ39_9DINO</name>
<feature type="region of interest" description="Disordered" evidence="5">
    <location>
        <begin position="1"/>
        <end position="20"/>
    </location>
</feature>
<gene>
    <name evidence="7" type="ORF">C1SCF055_LOCUS36289</name>
</gene>
<keyword evidence="4" id="KW-0175">Coiled coil</keyword>
<keyword evidence="9" id="KW-1185">Reference proteome</keyword>
<proteinExistence type="predicted"/>
<evidence type="ECO:0000256" key="3">
    <source>
        <dbReference type="ARBA" id="ARBA00022833"/>
    </source>
</evidence>
<feature type="region of interest" description="Disordered" evidence="5">
    <location>
        <begin position="65"/>
        <end position="139"/>
    </location>
</feature>
<accession>A0A9P1DJ39</accession>
<reference evidence="8 9" key="2">
    <citation type="submission" date="2024-05" db="EMBL/GenBank/DDBJ databases">
        <authorList>
            <person name="Chen Y."/>
            <person name="Shah S."/>
            <person name="Dougan E. K."/>
            <person name="Thang M."/>
            <person name="Chan C."/>
        </authorList>
    </citation>
    <scope>NUCLEOTIDE SEQUENCE [LARGE SCALE GENOMIC DNA]</scope>
</reference>
<reference evidence="7" key="1">
    <citation type="submission" date="2022-10" db="EMBL/GenBank/DDBJ databases">
        <authorList>
            <person name="Chen Y."/>
            <person name="Dougan E. K."/>
            <person name="Chan C."/>
            <person name="Rhodes N."/>
            <person name="Thang M."/>
        </authorList>
    </citation>
    <scope>NUCLEOTIDE SEQUENCE</scope>
</reference>
<dbReference type="EMBL" id="CAMXCT020005002">
    <property type="protein sequence ID" value="CAL1164468.1"/>
    <property type="molecule type" value="Genomic_DNA"/>
</dbReference>
<evidence type="ECO:0000256" key="5">
    <source>
        <dbReference type="SAM" id="MobiDB-lite"/>
    </source>
</evidence>
<feature type="domain" description="RanBP2-type" evidence="6">
    <location>
        <begin position="9"/>
        <end position="28"/>
    </location>
</feature>
<feature type="coiled-coil region" evidence="4">
    <location>
        <begin position="238"/>
        <end position="286"/>
    </location>
</feature>
<feature type="compositionally biased region" description="Polar residues" evidence="5">
    <location>
        <begin position="33"/>
        <end position="51"/>
    </location>
</feature>
<dbReference type="GO" id="GO:0008270">
    <property type="term" value="F:zinc ion binding"/>
    <property type="evidence" value="ECO:0007669"/>
    <property type="project" value="UniProtKB-KW"/>
</dbReference>
<dbReference type="Proteomes" id="UP001152797">
    <property type="component" value="Unassembled WGS sequence"/>
</dbReference>
<sequence length="347" mass="38057">MDADWNGPWKCASCGKTNGKKAAFCDRCGDTWDNGTPHDTQQKSNTVQDGWTYSRWKDWQSSAYRNWEDSSASSRSSSRRQPAQQKQTNRRKKKRGQPKVPAPPPKGRGKGKKAAGRDGQQHLPPLPPPPAPPPWPTLDSAALLATNTNTVPPTDPNTLAVTHQLQADNREFARLLRDAYPDVQSRPPEAAAAIDRAEQGMKKSVTKSLHVATSALDKAQKLLTETAEARRIHRNSWLAHLTESIKTWESQLETYRKHGAALHEVAQKARADIAAARADIQRLSTQEPGDSSALAAATIAVADEGQVEDQTDADEVQTIISDEERDVERGHNKRPRSVEPGAGVPSS</sequence>
<feature type="compositionally biased region" description="Acidic residues" evidence="5">
    <location>
        <begin position="305"/>
        <end position="325"/>
    </location>
</feature>
<dbReference type="PROSITE" id="PS01358">
    <property type="entry name" value="ZF_RANBP2_1"/>
    <property type="match status" value="1"/>
</dbReference>
<comment type="caution">
    <text evidence="7">The sequence shown here is derived from an EMBL/GenBank/DDBJ whole genome shotgun (WGS) entry which is preliminary data.</text>
</comment>
<keyword evidence="2" id="KW-0863">Zinc-finger</keyword>
<evidence type="ECO:0000256" key="4">
    <source>
        <dbReference type="SAM" id="Coils"/>
    </source>
</evidence>
<keyword evidence="1" id="KW-0479">Metal-binding</keyword>
<evidence type="ECO:0000313" key="9">
    <source>
        <dbReference type="Proteomes" id="UP001152797"/>
    </source>
</evidence>
<feature type="region of interest" description="Disordered" evidence="5">
    <location>
        <begin position="28"/>
        <end position="52"/>
    </location>
</feature>
<dbReference type="InterPro" id="IPR001876">
    <property type="entry name" value="Znf_RanBP2"/>
</dbReference>
<organism evidence="7">
    <name type="scientific">Cladocopium goreaui</name>
    <dbReference type="NCBI Taxonomy" id="2562237"/>
    <lineage>
        <taxon>Eukaryota</taxon>
        <taxon>Sar</taxon>
        <taxon>Alveolata</taxon>
        <taxon>Dinophyceae</taxon>
        <taxon>Suessiales</taxon>
        <taxon>Symbiodiniaceae</taxon>
        <taxon>Cladocopium</taxon>
    </lineage>
</organism>
<protein>
    <submittedName>
        <fullName evidence="8">Beta-lactamase domain-containing protein 2</fullName>
    </submittedName>
</protein>
<dbReference type="EMBL" id="CAMXCT030005002">
    <property type="protein sequence ID" value="CAL4798405.1"/>
    <property type="molecule type" value="Genomic_DNA"/>
</dbReference>
<keyword evidence="3" id="KW-0862">Zinc</keyword>
<evidence type="ECO:0000259" key="6">
    <source>
        <dbReference type="PROSITE" id="PS01358"/>
    </source>
</evidence>
<feature type="compositionally biased region" description="Basic residues" evidence="5">
    <location>
        <begin position="88"/>
        <end position="97"/>
    </location>
</feature>
<evidence type="ECO:0000313" key="7">
    <source>
        <dbReference type="EMBL" id="CAI4011093.1"/>
    </source>
</evidence>
<feature type="compositionally biased region" description="Pro residues" evidence="5">
    <location>
        <begin position="124"/>
        <end position="136"/>
    </location>
</feature>
<evidence type="ECO:0000256" key="1">
    <source>
        <dbReference type="ARBA" id="ARBA00022723"/>
    </source>
</evidence>
<dbReference type="EMBL" id="CAMXCT010005002">
    <property type="protein sequence ID" value="CAI4011093.1"/>
    <property type="molecule type" value="Genomic_DNA"/>
</dbReference>
<dbReference type="AlphaFoldDB" id="A0A9P1DJ39"/>
<evidence type="ECO:0000256" key="2">
    <source>
        <dbReference type="ARBA" id="ARBA00022771"/>
    </source>
</evidence>
<evidence type="ECO:0000313" key="8">
    <source>
        <dbReference type="EMBL" id="CAL4798405.1"/>
    </source>
</evidence>
<feature type="region of interest" description="Disordered" evidence="5">
    <location>
        <begin position="305"/>
        <end position="347"/>
    </location>
</feature>